<dbReference type="Proteomes" id="UP000443353">
    <property type="component" value="Unassembled WGS sequence"/>
</dbReference>
<evidence type="ECO:0000313" key="2">
    <source>
        <dbReference type="EMBL" id="MVW62948.1"/>
    </source>
</evidence>
<dbReference type="InterPro" id="IPR029068">
    <property type="entry name" value="Glyas_Bleomycin-R_OHBP_Dase"/>
</dbReference>
<dbReference type="Pfam" id="PF00903">
    <property type="entry name" value="Glyoxalase"/>
    <property type="match status" value="2"/>
</dbReference>
<dbReference type="GO" id="GO:0051213">
    <property type="term" value="F:dioxygenase activity"/>
    <property type="evidence" value="ECO:0007669"/>
    <property type="project" value="UniProtKB-KW"/>
</dbReference>
<dbReference type="AlphaFoldDB" id="A0A7X3G3H7"/>
<proteinExistence type="predicted"/>
<dbReference type="SUPFAM" id="SSF54593">
    <property type="entry name" value="Glyoxalase/Bleomycin resistance protein/Dihydroxybiphenyl dioxygenase"/>
    <property type="match status" value="1"/>
</dbReference>
<dbReference type="Gene3D" id="3.10.180.10">
    <property type="entry name" value="2,3-Dihydroxybiphenyl 1,2-Dioxygenase, domain 1"/>
    <property type="match status" value="2"/>
</dbReference>
<dbReference type="InterPro" id="IPR004360">
    <property type="entry name" value="Glyas_Fos-R_dOase_dom"/>
</dbReference>
<gene>
    <name evidence="2" type="ORF">GPY61_23810</name>
</gene>
<sequence>MIRNLQHIALTVPDLEVGRAFYELFGLEARADGDDLVFRCAGRAQDQVRLIPGAKKRLAYVSYGTNAEGMDALLERLQRAGVPLADPPYHVPFGGIWFQDPHGDWINVQVASEAPVRTVATPEVNTSGRYRRIGTRACDFATPGKRAVPLRLGHLIKFTPDVNASVDFYTNVLGLKVSDRAADILAFLRGSAGGDHHLIGLAKSSHTGLHHMSFEVADIDEIEMGAQALLRAGYRDGFGFGRHLGGSNYFHYIRDPWDSLVEYFWDIDVIPEDDSEWVALNGMEHLGMVWSTTPAPPDFIQNFEPAD</sequence>
<evidence type="ECO:0000313" key="3">
    <source>
        <dbReference type="Proteomes" id="UP000443353"/>
    </source>
</evidence>
<dbReference type="EMBL" id="WSES01000007">
    <property type="protein sequence ID" value="MVW62948.1"/>
    <property type="molecule type" value="Genomic_DNA"/>
</dbReference>
<dbReference type="PANTHER" id="PTHR21366">
    <property type="entry name" value="GLYOXALASE FAMILY PROTEIN"/>
    <property type="match status" value="1"/>
</dbReference>
<feature type="domain" description="VOC" evidence="1">
    <location>
        <begin position="151"/>
        <end position="266"/>
    </location>
</feature>
<dbReference type="InterPro" id="IPR050383">
    <property type="entry name" value="GlyoxalaseI/FosfomycinResist"/>
</dbReference>
<feature type="domain" description="VOC" evidence="1">
    <location>
        <begin position="4"/>
        <end position="113"/>
    </location>
</feature>
<dbReference type="PANTHER" id="PTHR21366:SF14">
    <property type="entry name" value="GLYOXALASE DOMAIN-CONTAINING PROTEIN 5"/>
    <property type="match status" value="1"/>
</dbReference>
<protein>
    <submittedName>
        <fullName evidence="2">Dioxygenase</fullName>
    </submittedName>
</protein>
<dbReference type="InterPro" id="IPR037523">
    <property type="entry name" value="VOC_core"/>
</dbReference>
<keyword evidence="2" id="KW-0560">Oxidoreductase</keyword>
<organism evidence="2 3">
    <name type="scientific">Massilia cellulosiltytica</name>
    <dbReference type="NCBI Taxonomy" id="2683234"/>
    <lineage>
        <taxon>Bacteria</taxon>
        <taxon>Pseudomonadati</taxon>
        <taxon>Pseudomonadota</taxon>
        <taxon>Betaproteobacteria</taxon>
        <taxon>Burkholderiales</taxon>
        <taxon>Oxalobacteraceae</taxon>
        <taxon>Telluria group</taxon>
        <taxon>Massilia</taxon>
    </lineage>
</organism>
<dbReference type="PROSITE" id="PS51819">
    <property type="entry name" value="VOC"/>
    <property type="match status" value="2"/>
</dbReference>
<accession>A0A7X3G3H7</accession>
<reference evidence="2 3" key="1">
    <citation type="submission" date="2019-12" db="EMBL/GenBank/DDBJ databases">
        <authorList>
            <person name="Li C."/>
            <person name="Zhao J."/>
        </authorList>
    </citation>
    <scope>NUCLEOTIDE SEQUENCE [LARGE SCALE GENOMIC DNA]</scope>
    <source>
        <strain evidence="2 3">NEAU-DD11</strain>
    </source>
</reference>
<keyword evidence="3" id="KW-1185">Reference proteome</keyword>
<name>A0A7X3G3H7_9BURK</name>
<evidence type="ECO:0000259" key="1">
    <source>
        <dbReference type="PROSITE" id="PS51819"/>
    </source>
</evidence>
<keyword evidence="2" id="KW-0223">Dioxygenase</keyword>
<comment type="caution">
    <text evidence="2">The sequence shown here is derived from an EMBL/GenBank/DDBJ whole genome shotgun (WGS) entry which is preliminary data.</text>
</comment>
<dbReference type="RefSeq" id="WP_056330935.1">
    <property type="nucleotide sequence ID" value="NZ_WSES01000007.1"/>
</dbReference>